<dbReference type="Pfam" id="PF03788">
    <property type="entry name" value="LrgA"/>
    <property type="match status" value="1"/>
</dbReference>
<dbReference type="RefSeq" id="WP_110804659.1">
    <property type="nucleotide sequence ID" value="NZ_QJTK01000002.1"/>
</dbReference>
<evidence type="ECO:0000256" key="4">
    <source>
        <dbReference type="ARBA" id="ARBA00022989"/>
    </source>
</evidence>
<sequence length="118" mass="11990">MVPALAIILACQLAGEVISRAVHLPLPGPVLGMLGMVAALTASDRLREMIRPVAQGLLNHLSLLFVPAGVGVVAHLPTLAAHGPALAVALVASTLLAIVVGAVTFTLVAKLVRSLPDE</sequence>
<keyword evidence="4 6" id="KW-1133">Transmembrane helix</keyword>
<feature type="transmembrane region" description="Helical" evidence="6">
    <location>
        <begin position="29"/>
        <end position="46"/>
    </location>
</feature>
<dbReference type="EMBL" id="QJTK01000002">
    <property type="protein sequence ID" value="PYF12081.1"/>
    <property type="molecule type" value="Genomic_DNA"/>
</dbReference>
<dbReference type="GO" id="GO:0016787">
    <property type="term" value="F:hydrolase activity"/>
    <property type="evidence" value="ECO:0007669"/>
    <property type="project" value="UniProtKB-KW"/>
</dbReference>
<comment type="subcellular location">
    <subcellularLocation>
        <location evidence="1">Cell membrane</location>
        <topology evidence="1">Multi-pass membrane protein</topology>
    </subcellularLocation>
</comment>
<proteinExistence type="predicted"/>
<gene>
    <name evidence="7" type="ORF">C8J30_102398</name>
</gene>
<reference evidence="7 8" key="1">
    <citation type="submission" date="2018-06" db="EMBL/GenBank/DDBJ databases">
        <title>Genomic Encyclopedia of Type Strains, Phase III (KMG-III): the genomes of soil and plant-associated and newly described type strains.</title>
        <authorList>
            <person name="Whitman W."/>
        </authorList>
    </citation>
    <scope>NUCLEOTIDE SEQUENCE [LARGE SCALE GENOMIC DNA]</scope>
    <source>
        <strain evidence="7 8">JA737</strain>
    </source>
</reference>
<keyword evidence="3 6" id="KW-0812">Transmembrane</keyword>
<evidence type="ECO:0000256" key="1">
    <source>
        <dbReference type="ARBA" id="ARBA00004651"/>
    </source>
</evidence>
<feature type="transmembrane region" description="Helical" evidence="6">
    <location>
        <begin position="58"/>
        <end position="80"/>
    </location>
</feature>
<accession>A0A318U3M5</accession>
<evidence type="ECO:0000256" key="6">
    <source>
        <dbReference type="SAM" id="Phobius"/>
    </source>
</evidence>
<evidence type="ECO:0000313" key="7">
    <source>
        <dbReference type="EMBL" id="PYF12081.1"/>
    </source>
</evidence>
<name>A0A318U3M5_9RHOB</name>
<feature type="transmembrane region" description="Helical" evidence="6">
    <location>
        <begin position="86"/>
        <end position="109"/>
    </location>
</feature>
<dbReference type="PANTHER" id="PTHR33931">
    <property type="entry name" value="HOLIN-LIKE PROTEIN CIDA-RELATED"/>
    <property type="match status" value="1"/>
</dbReference>
<dbReference type="AlphaFoldDB" id="A0A318U3M5"/>
<keyword evidence="5 6" id="KW-0472">Membrane</keyword>
<evidence type="ECO:0000256" key="3">
    <source>
        <dbReference type="ARBA" id="ARBA00022692"/>
    </source>
</evidence>
<dbReference type="PANTHER" id="PTHR33931:SF2">
    <property type="entry name" value="HOLIN-LIKE PROTEIN CIDA"/>
    <property type="match status" value="1"/>
</dbReference>
<evidence type="ECO:0000256" key="2">
    <source>
        <dbReference type="ARBA" id="ARBA00022475"/>
    </source>
</evidence>
<comment type="caution">
    <text evidence="7">The sequence shown here is derived from an EMBL/GenBank/DDBJ whole genome shotgun (WGS) entry which is preliminary data.</text>
</comment>
<keyword evidence="7" id="KW-0378">Hydrolase</keyword>
<evidence type="ECO:0000256" key="5">
    <source>
        <dbReference type="ARBA" id="ARBA00023136"/>
    </source>
</evidence>
<keyword evidence="8" id="KW-1185">Reference proteome</keyword>
<keyword evidence="2" id="KW-1003">Cell membrane</keyword>
<protein>
    <submittedName>
        <fullName evidence="7">Putative effector of murein hydrolase LrgA (UPF0299 family)</fullName>
    </submittedName>
</protein>
<organism evidence="7 8">
    <name type="scientific">Rhodobacter viridis</name>
    <dbReference type="NCBI Taxonomy" id="1054202"/>
    <lineage>
        <taxon>Bacteria</taxon>
        <taxon>Pseudomonadati</taxon>
        <taxon>Pseudomonadota</taxon>
        <taxon>Alphaproteobacteria</taxon>
        <taxon>Rhodobacterales</taxon>
        <taxon>Rhodobacter group</taxon>
        <taxon>Rhodobacter</taxon>
    </lineage>
</organism>
<dbReference type="InterPro" id="IPR005538">
    <property type="entry name" value="LrgA/CidA"/>
</dbReference>
<evidence type="ECO:0000313" key="8">
    <source>
        <dbReference type="Proteomes" id="UP000247727"/>
    </source>
</evidence>
<dbReference type="OrthoDB" id="385012at2"/>
<dbReference type="GO" id="GO:0005886">
    <property type="term" value="C:plasma membrane"/>
    <property type="evidence" value="ECO:0007669"/>
    <property type="project" value="UniProtKB-SubCell"/>
</dbReference>
<dbReference type="Proteomes" id="UP000247727">
    <property type="component" value="Unassembled WGS sequence"/>
</dbReference>